<proteinExistence type="predicted"/>
<dbReference type="STRING" id="157910.SAMN05445850_8574"/>
<feature type="region of interest" description="Disordered" evidence="1">
    <location>
        <begin position="1"/>
        <end position="23"/>
    </location>
</feature>
<name>A0A1H1KLV7_9BURK</name>
<accession>A0A1H1KLV7</accession>
<dbReference type="Proteomes" id="UP000199365">
    <property type="component" value="Unassembled WGS sequence"/>
</dbReference>
<organism evidence="2 3">
    <name type="scientific">Paraburkholderia tuberum</name>
    <dbReference type="NCBI Taxonomy" id="157910"/>
    <lineage>
        <taxon>Bacteria</taxon>
        <taxon>Pseudomonadati</taxon>
        <taxon>Pseudomonadota</taxon>
        <taxon>Betaproteobacteria</taxon>
        <taxon>Burkholderiales</taxon>
        <taxon>Burkholderiaceae</taxon>
        <taxon>Paraburkholderia</taxon>
    </lineage>
</organism>
<protein>
    <submittedName>
        <fullName evidence="2">Uncharacterized protein</fullName>
    </submittedName>
</protein>
<evidence type="ECO:0000313" key="2">
    <source>
        <dbReference type="EMBL" id="SDR63022.1"/>
    </source>
</evidence>
<keyword evidence="3" id="KW-1185">Reference proteome</keyword>
<dbReference type="AlphaFoldDB" id="A0A1H1KLV7"/>
<dbReference type="EMBL" id="FNKX01000005">
    <property type="protein sequence ID" value="SDR63022.1"/>
    <property type="molecule type" value="Genomic_DNA"/>
</dbReference>
<reference evidence="3" key="1">
    <citation type="submission" date="2016-10" db="EMBL/GenBank/DDBJ databases">
        <authorList>
            <person name="Varghese N."/>
            <person name="Submissions S."/>
        </authorList>
    </citation>
    <scope>NUCLEOTIDE SEQUENCE [LARGE SCALE GENOMIC DNA]</scope>
    <source>
        <strain evidence="3">DUS833</strain>
    </source>
</reference>
<evidence type="ECO:0000256" key="1">
    <source>
        <dbReference type="SAM" id="MobiDB-lite"/>
    </source>
</evidence>
<gene>
    <name evidence="2" type="ORF">SAMN05445850_8574</name>
</gene>
<sequence>MPQGADDLPLNANGPAYTSQQDRHGVPLSYVGEKLGRAIGDLHRHAQCCQGDAMICEAPCTTFWSRTWDFIICWARRTTIP</sequence>
<evidence type="ECO:0000313" key="3">
    <source>
        <dbReference type="Proteomes" id="UP000199365"/>
    </source>
</evidence>